<dbReference type="SUPFAM" id="SSF109715">
    <property type="entry name" value="DEK C-terminal domain"/>
    <property type="match status" value="1"/>
</dbReference>
<dbReference type="GO" id="GO:0042393">
    <property type="term" value="F:histone binding"/>
    <property type="evidence" value="ECO:0007669"/>
    <property type="project" value="TreeGrafter"/>
</dbReference>
<evidence type="ECO:0000256" key="10">
    <source>
        <dbReference type="SAM" id="MobiDB-lite"/>
    </source>
</evidence>
<dbReference type="PANTHER" id="PTHR13468:SF1">
    <property type="entry name" value="PROTEIN DEK"/>
    <property type="match status" value="1"/>
</dbReference>
<name>A0A7R9EIQ5_9NEOP</name>
<sequence>MLQEPKSKKKVKSTPNSKKFPAKKNTPAKKGGGNKKAEKKSSVKKRKSDDKSGEQSSSEDEPLSKKSKMPPTDEEIKSYVKEILEGANLEEITMKTVCKQVYSNYPDFDLAHKKDFIKTTVKSHPGEMDLTLLVKVKLFYEISLRGATPGQLSGGDEMSVVKLSREEGVNYESTHSRQSRAYPSLEEKRKKLLEESSQLHTRLLSLIKDPKEKAKKSDIKEFDGQETLGRTDTTRKGEAVTNNQGTSSLTEGASLNVTRSEAELDQTHWDEPVLELNTQYTH</sequence>
<keyword evidence="3" id="KW-0013">ADP-ribosylation</keyword>
<dbReference type="EMBL" id="OB796390">
    <property type="protein sequence ID" value="CAD7433383.1"/>
    <property type="molecule type" value="Genomic_DNA"/>
</dbReference>
<feature type="compositionally biased region" description="Low complexity" evidence="10">
    <location>
        <begin position="13"/>
        <end position="29"/>
    </location>
</feature>
<evidence type="ECO:0000259" key="11">
    <source>
        <dbReference type="PROSITE" id="PS51998"/>
    </source>
</evidence>
<feature type="compositionally biased region" description="Basic and acidic residues" evidence="10">
    <location>
        <begin position="260"/>
        <end position="271"/>
    </location>
</feature>
<dbReference type="Pfam" id="PF08766">
    <property type="entry name" value="DEK_C"/>
    <property type="match status" value="1"/>
</dbReference>
<dbReference type="GO" id="GO:2000779">
    <property type="term" value="P:regulation of double-strand break repair"/>
    <property type="evidence" value="ECO:0007669"/>
    <property type="project" value="TreeGrafter"/>
</dbReference>
<keyword evidence="6" id="KW-0539">Nucleus</keyword>
<dbReference type="AlphaFoldDB" id="A0A7R9EIQ5"/>
<protein>
    <recommendedName>
        <fullName evidence="9">Protein DEK</fullName>
    </recommendedName>
</protein>
<evidence type="ECO:0000256" key="2">
    <source>
        <dbReference type="ARBA" id="ARBA00022553"/>
    </source>
</evidence>
<feature type="compositionally biased region" description="Basic and acidic residues" evidence="10">
    <location>
        <begin position="35"/>
        <end position="53"/>
    </location>
</feature>
<evidence type="ECO:0000256" key="9">
    <source>
        <dbReference type="ARBA" id="ARBA00074520"/>
    </source>
</evidence>
<dbReference type="GO" id="GO:0003677">
    <property type="term" value="F:DNA binding"/>
    <property type="evidence" value="ECO:0007669"/>
    <property type="project" value="UniProtKB-KW"/>
</dbReference>
<feature type="region of interest" description="Disordered" evidence="10">
    <location>
        <begin position="215"/>
        <end position="282"/>
    </location>
</feature>
<feature type="compositionally biased region" description="Polar residues" evidence="10">
    <location>
        <begin position="240"/>
        <end position="259"/>
    </location>
</feature>
<dbReference type="InterPro" id="IPR044198">
    <property type="entry name" value="DEK"/>
</dbReference>
<accession>A0A7R9EIQ5</accession>
<dbReference type="GO" id="GO:0006325">
    <property type="term" value="P:chromatin organization"/>
    <property type="evidence" value="ECO:0007669"/>
    <property type="project" value="UniProtKB-KW"/>
</dbReference>
<dbReference type="PANTHER" id="PTHR13468">
    <property type="entry name" value="DEK PROTEIN"/>
    <property type="match status" value="1"/>
</dbReference>
<comment type="function">
    <text evidence="7">Involved in chromatin organization.</text>
</comment>
<evidence type="ECO:0000256" key="5">
    <source>
        <dbReference type="ARBA" id="ARBA00023125"/>
    </source>
</evidence>
<evidence type="ECO:0000256" key="3">
    <source>
        <dbReference type="ARBA" id="ARBA00022765"/>
    </source>
</evidence>
<dbReference type="GO" id="GO:0005634">
    <property type="term" value="C:nucleus"/>
    <property type="evidence" value="ECO:0007669"/>
    <property type="project" value="UniProtKB-SubCell"/>
</dbReference>
<gene>
    <name evidence="12" type="ORF">TMSB3V08_LOCUS10060</name>
</gene>
<proteinExistence type="predicted"/>
<keyword evidence="5" id="KW-0238">DNA-binding</keyword>
<feature type="domain" description="DEK-C" evidence="11">
    <location>
        <begin position="70"/>
        <end position="126"/>
    </location>
</feature>
<evidence type="ECO:0000256" key="4">
    <source>
        <dbReference type="ARBA" id="ARBA00022853"/>
    </source>
</evidence>
<feature type="region of interest" description="Disordered" evidence="10">
    <location>
        <begin position="1"/>
        <end position="74"/>
    </location>
</feature>
<evidence type="ECO:0000256" key="8">
    <source>
        <dbReference type="ARBA" id="ARBA00064832"/>
    </source>
</evidence>
<dbReference type="FunFam" id="1.10.10.60:FF:000148">
    <property type="entry name" value="Dek, isoform B"/>
    <property type="match status" value="1"/>
</dbReference>
<organism evidence="12">
    <name type="scientific">Timema monikensis</name>
    <dbReference type="NCBI Taxonomy" id="170555"/>
    <lineage>
        <taxon>Eukaryota</taxon>
        <taxon>Metazoa</taxon>
        <taxon>Ecdysozoa</taxon>
        <taxon>Arthropoda</taxon>
        <taxon>Hexapoda</taxon>
        <taxon>Insecta</taxon>
        <taxon>Pterygota</taxon>
        <taxon>Neoptera</taxon>
        <taxon>Polyneoptera</taxon>
        <taxon>Phasmatodea</taxon>
        <taxon>Timematodea</taxon>
        <taxon>Timematoidea</taxon>
        <taxon>Timematidae</taxon>
        <taxon>Timema</taxon>
    </lineage>
</organism>
<reference evidence="12" key="1">
    <citation type="submission" date="2020-11" db="EMBL/GenBank/DDBJ databases">
        <authorList>
            <person name="Tran Van P."/>
        </authorList>
    </citation>
    <scope>NUCLEOTIDE SEQUENCE</scope>
</reference>
<evidence type="ECO:0000256" key="6">
    <source>
        <dbReference type="ARBA" id="ARBA00023242"/>
    </source>
</evidence>
<comment type="subcellular location">
    <subcellularLocation>
        <location evidence="1">Nucleus</location>
    </subcellularLocation>
</comment>
<evidence type="ECO:0000256" key="1">
    <source>
        <dbReference type="ARBA" id="ARBA00004123"/>
    </source>
</evidence>
<keyword evidence="4" id="KW-0156">Chromatin regulator</keyword>
<comment type="subunit">
    <text evidence="8">Found in a mRNA splicing-dependent exon junction complex (EJC) with DEK, RBM8A, RNPS1, SRRM1 and ALYREF/THOC4. Interacts with histones H2A, H2B, H3, H4, acetylated histone H4, non-phosphorylated DAXX and HDAC2. Component of the B-WICH complex, at least composed of SMARCA5/SNF2H, BAZ1B/WSTF, SF3B1, DEK, MYO1C, ERCC6, MYBBP1A and DDX21. Binds DNA.</text>
</comment>
<dbReference type="Gene3D" id="1.10.10.60">
    <property type="entry name" value="Homeodomain-like"/>
    <property type="match status" value="1"/>
</dbReference>
<evidence type="ECO:0000313" key="12">
    <source>
        <dbReference type="EMBL" id="CAD7433383.1"/>
    </source>
</evidence>
<dbReference type="PROSITE" id="PS51998">
    <property type="entry name" value="DEK_C"/>
    <property type="match status" value="1"/>
</dbReference>
<keyword evidence="2" id="KW-0597">Phosphoprotein</keyword>
<dbReference type="InterPro" id="IPR014876">
    <property type="entry name" value="DEK_C"/>
</dbReference>
<evidence type="ECO:0000256" key="7">
    <source>
        <dbReference type="ARBA" id="ARBA00056057"/>
    </source>
</evidence>